<protein>
    <recommendedName>
        <fullName evidence="3">F-box domain-containing protein</fullName>
    </recommendedName>
</protein>
<dbReference type="EMBL" id="KN880678">
    <property type="protein sequence ID" value="KIY63713.1"/>
    <property type="molecule type" value="Genomic_DNA"/>
</dbReference>
<evidence type="ECO:0000313" key="1">
    <source>
        <dbReference type="EMBL" id="KIY63713.1"/>
    </source>
</evidence>
<evidence type="ECO:0000313" key="2">
    <source>
        <dbReference type="Proteomes" id="UP000054007"/>
    </source>
</evidence>
<proteinExistence type="predicted"/>
<sequence length="416" mass="46288">MNIAHANGDIPRWCNASVIQLLAFATQHARESPLNMVLIFVDSTEESKTGASRLCPLFPALLATLDRWHRLCALLFVQNTSQLPIGELCAKAGNLERLELKIHQLPRLKVITKGGPSLRHVACQWTPDLVLPWGQLIELILEVEDLPCLVDLEACCSLVWFYLRLSRWTRATASVTRIVTLPLVTTFKTNSPRILDMFNLPSVVTLGLEGAAIAHASTENFVHRSRCSVKTLLVKHVFDKDLDRVMTVLPSLTSQIKHLVIHIRQSRVGATEPSVMTVLRKLADPSVATQMETLRIRSNSFDAPMDVNSVLASLSDVVRVRRECKDPLERVFLKISRCARLSEGDPTNLEIPPKLIEWNDACRPIVGIDVEVELARGDKTVWSGLLPNPRGMSMLPAELSKAPCEPSIAPSFNWGD</sequence>
<dbReference type="Proteomes" id="UP000054007">
    <property type="component" value="Unassembled WGS sequence"/>
</dbReference>
<accession>A0A0D7AZE5</accession>
<organism evidence="1 2">
    <name type="scientific">Cylindrobasidium torrendii FP15055 ss-10</name>
    <dbReference type="NCBI Taxonomy" id="1314674"/>
    <lineage>
        <taxon>Eukaryota</taxon>
        <taxon>Fungi</taxon>
        <taxon>Dikarya</taxon>
        <taxon>Basidiomycota</taxon>
        <taxon>Agaricomycotina</taxon>
        <taxon>Agaricomycetes</taxon>
        <taxon>Agaricomycetidae</taxon>
        <taxon>Agaricales</taxon>
        <taxon>Marasmiineae</taxon>
        <taxon>Physalacriaceae</taxon>
        <taxon>Cylindrobasidium</taxon>
    </lineage>
</organism>
<gene>
    <name evidence="1" type="ORF">CYLTODRAFT_425867</name>
</gene>
<keyword evidence="2" id="KW-1185">Reference proteome</keyword>
<name>A0A0D7AZE5_9AGAR</name>
<dbReference type="AlphaFoldDB" id="A0A0D7AZE5"/>
<evidence type="ECO:0008006" key="3">
    <source>
        <dbReference type="Google" id="ProtNLM"/>
    </source>
</evidence>
<reference evidence="1 2" key="1">
    <citation type="journal article" date="2015" name="Fungal Genet. Biol.">
        <title>Evolution of novel wood decay mechanisms in Agaricales revealed by the genome sequences of Fistulina hepatica and Cylindrobasidium torrendii.</title>
        <authorList>
            <person name="Floudas D."/>
            <person name="Held B.W."/>
            <person name="Riley R."/>
            <person name="Nagy L.G."/>
            <person name="Koehler G."/>
            <person name="Ransdell A.S."/>
            <person name="Younus H."/>
            <person name="Chow J."/>
            <person name="Chiniquy J."/>
            <person name="Lipzen A."/>
            <person name="Tritt A."/>
            <person name="Sun H."/>
            <person name="Haridas S."/>
            <person name="LaButti K."/>
            <person name="Ohm R.A."/>
            <person name="Kues U."/>
            <person name="Blanchette R.A."/>
            <person name="Grigoriev I.V."/>
            <person name="Minto R.E."/>
            <person name="Hibbett D.S."/>
        </authorList>
    </citation>
    <scope>NUCLEOTIDE SEQUENCE [LARGE SCALE GENOMIC DNA]</scope>
    <source>
        <strain evidence="1 2">FP15055 ss-10</strain>
    </source>
</reference>